<sequence length="303" mass="36123">MNKVTITCAQVSKSIKQKKSTMKINKLVHFFTIIVSETIQIRVFAINDAEMMLQPPEGRTQKINVEQMYQPLIVTTTTDTYIVPWTFVDQSLKKERFVGDSWAYAHEVFLNLLYVYKYFFIMNQDLVLDVKILIYQFFMKLMQPKKMEYKTFSKRHVDCNELMTTGFCGLKKCAFKHQKISFPEEIVFFNVNIMNENNLRKTIMLSTKDCKYISTLNGYEQIPIRENNVNRIAYDVVMPWHFTDSNYSGVPLSFALYQIRKSMLRYYLLFIKLLPHFFDVKIRVILYRMFISFLKIDRCQIKQ</sequence>
<evidence type="ECO:0000256" key="1">
    <source>
        <dbReference type="SAM" id="Phobius"/>
    </source>
</evidence>
<organism evidence="2">
    <name type="scientific">viral metagenome</name>
    <dbReference type="NCBI Taxonomy" id="1070528"/>
    <lineage>
        <taxon>unclassified sequences</taxon>
        <taxon>metagenomes</taxon>
        <taxon>organismal metagenomes</taxon>
    </lineage>
</organism>
<evidence type="ECO:0008006" key="3">
    <source>
        <dbReference type="Google" id="ProtNLM"/>
    </source>
</evidence>
<feature type="transmembrane region" description="Helical" evidence="1">
    <location>
        <begin position="27"/>
        <end position="46"/>
    </location>
</feature>
<protein>
    <recommendedName>
        <fullName evidence="3">C3H1-type domain-containing protein</fullName>
    </recommendedName>
</protein>
<keyword evidence="1" id="KW-0812">Transmembrane</keyword>
<keyword evidence="1" id="KW-0472">Membrane</keyword>
<evidence type="ECO:0000313" key="2">
    <source>
        <dbReference type="EMBL" id="QHT00071.1"/>
    </source>
</evidence>
<dbReference type="AlphaFoldDB" id="A0A6C0C6M3"/>
<keyword evidence="1" id="KW-1133">Transmembrane helix</keyword>
<reference evidence="2" key="1">
    <citation type="journal article" date="2020" name="Nature">
        <title>Giant virus diversity and host interactions through global metagenomics.</title>
        <authorList>
            <person name="Schulz F."/>
            <person name="Roux S."/>
            <person name="Paez-Espino D."/>
            <person name="Jungbluth S."/>
            <person name="Walsh D.A."/>
            <person name="Denef V.J."/>
            <person name="McMahon K.D."/>
            <person name="Konstantinidis K.T."/>
            <person name="Eloe-Fadrosh E.A."/>
            <person name="Kyrpides N.C."/>
            <person name="Woyke T."/>
        </authorList>
    </citation>
    <scope>NUCLEOTIDE SEQUENCE</scope>
    <source>
        <strain evidence="2">GVMAG-M-3300020192-26</strain>
    </source>
</reference>
<accession>A0A6C0C6M3</accession>
<dbReference type="EMBL" id="MN739352">
    <property type="protein sequence ID" value="QHT00071.1"/>
    <property type="molecule type" value="Genomic_DNA"/>
</dbReference>
<name>A0A6C0C6M3_9ZZZZ</name>
<proteinExistence type="predicted"/>